<dbReference type="Gramene" id="AUR62033826-RA">
    <property type="protein sequence ID" value="AUR62033826-RA:cds"/>
    <property type="gene ID" value="AUR62033826"/>
</dbReference>
<dbReference type="PANTHER" id="PTHR11802">
    <property type="entry name" value="SERINE PROTEASE FAMILY S10 SERINE CARBOXYPEPTIDASE"/>
    <property type="match status" value="1"/>
</dbReference>
<dbReference type="Gene3D" id="3.40.50.1820">
    <property type="entry name" value="alpha/beta hydrolase"/>
    <property type="match status" value="2"/>
</dbReference>
<sequence>MRISNIGFFIILQLLGLTLWLLNSHATVVHSQNVEYLPGFDGPLPFSLETGYIGMDKGEVQLFYYFFESENNPKQDPVILWLTGGPLCSAMSAILYEIGPIQLEEVDNIETIPKLFLRQYAWTKTASILFVDFPAGAGFSYAETSRANYSGDFKASHNINQFLRKGYILGNPATDRFIDSNYQVPFAHGMGLISDEQYEKEGYLVAKHWMNQKSVQKALHVRKETIGNWIRCNYKFNYSYEVPSSVPYHVKISAKGFRSLIYSGDHDMIVPFLGTQAWIRSLNYSIIDDWRKWLVDSQIAGLLRSHATLRSSSILERIKQKASRVGEDVSEKSPTVKKASIPPPLRASGVKRKLEAAVDLEAKGFSYDAVDPYMDNLFPSFRDCQSSQTFADLSQEAAVISFQARCQSSLGFFDAMKKERDSPSDRLKATSDALKGERAKHKDCRSELDQVKSTLKAAADGSLDMDSYYLSKARPEIMEEFQEGKHEAWDYDAKKAAFE</sequence>
<evidence type="ECO:0000256" key="2">
    <source>
        <dbReference type="SAM" id="SignalP"/>
    </source>
</evidence>
<keyword evidence="2" id="KW-0732">Signal</keyword>
<dbReference type="InterPro" id="IPR001563">
    <property type="entry name" value="Peptidase_S10"/>
</dbReference>
<evidence type="ECO:0000313" key="3">
    <source>
        <dbReference type="EnsemblPlants" id="AUR62033826-RA:cds"/>
    </source>
</evidence>
<name>A0A803MRC5_CHEQI</name>
<dbReference type="AlphaFoldDB" id="A0A803MRC5"/>
<dbReference type="InterPro" id="IPR029058">
    <property type="entry name" value="AB_hydrolase_fold"/>
</dbReference>
<dbReference type="Proteomes" id="UP000596660">
    <property type="component" value="Unplaced"/>
</dbReference>
<feature type="chain" id="PRO_5031006762" evidence="2">
    <location>
        <begin position="27"/>
        <end position="499"/>
    </location>
</feature>
<accession>A0A803MRC5</accession>
<dbReference type="SUPFAM" id="SSF53474">
    <property type="entry name" value="alpha/beta-Hydrolases"/>
    <property type="match status" value="1"/>
</dbReference>
<dbReference type="Pfam" id="PF00450">
    <property type="entry name" value="Peptidase_S10"/>
    <property type="match status" value="3"/>
</dbReference>
<dbReference type="EnsemblPlants" id="AUR62033826-RA">
    <property type="protein sequence ID" value="AUR62033826-RA:cds"/>
    <property type="gene ID" value="AUR62033826"/>
</dbReference>
<protein>
    <submittedName>
        <fullName evidence="3">Uncharacterized protein</fullName>
    </submittedName>
</protein>
<dbReference type="GO" id="GO:0004185">
    <property type="term" value="F:serine-type carboxypeptidase activity"/>
    <property type="evidence" value="ECO:0007669"/>
    <property type="project" value="InterPro"/>
</dbReference>
<evidence type="ECO:0000313" key="4">
    <source>
        <dbReference type="Proteomes" id="UP000596660"/>
    </source>
</evidence>
<feature type="signal peptide" evidence="2">
    <location>
        <begin position="1"/>
        <end position="26"/>
    </location>
</feature>
<organism evidence="3 4">
    <name type="scientific">Chenopodium quinoa</name>
    <name type="common">Quinoa</name>
    <dbReference type="NCBI Taxonomy" id="63459"/>
    <lineage>
        <taxon>Eukaryota</taxon>
        <taxon>Viridiplantae</taxon>
        <taxon>Streptophyta</taxon>
        <taxon>Embryophyta</taxon>
        <taxon>Tracheophyta</taxon>
        <taxon>Spermatophyta</taxon>
        <taxon>Magnoliopsida</taxon>
        <taxon>eudicotyledons</taxon>
        <taxon>Gunneridae</taxon>
        <taxon>Pentapetalae</taxon>
        <taxon>Caryophyllales</taxon>
        <taxon>Chenopodiaceae</taxon>
        <taxon>Chenopodioideae</taxon>
        <taxon>Atripliceae</taxon>
        <taxon>Chenopodium</taxon>
    </lineage>
</organism>
<dbReference type="GO" id="GO:0016747">
    <property type="term" value="F:acyltransferase activity, transferring groups other than amino-acyl groups"/>
    <property type="evidence" value="ECO:0007669"/>
    <property type="project" value="TreeGrafter"/>
</dbReference>
<dbReference type="PANTHER" id="PTHR11802:SF29">
    <property type="entry name" value="SERINE CARBOXYPEPTIDASE-LIKE 19"/>
    <property type="match status" value="1"/>
</dbReference>
<proteinExistence type="inferred from homology"/>
<dbReference type="GO" id="GO:0019748">
    <property type="term" value="P:secondary metabolic process"/>
    <property type="evidence" value="ECO:0007669"/>
    <property type="project" value="TreeGrafter"/>
</dbReference>
<evidence type="ECO:0000256" key="1">
    <source>
        <dbReference type="ARBA" id="ARBA00009431"/>
    </source>
</evidence>
<reference evidence="3" key="2">
    <citation type="submission" date="2021-03" db="UniProtKB">
        <authorList>
            <consortium name="EnsemblPlants"/>
        </authorList>
    </citation>
    <scope>IDENTIFICATION</scope>
</reference>
<reference evidence="3" key="1">
    <citation type="journal article" date="2017" name="Nature">
        <title>The genome of Chenopodium quinoa.</title>
        <authorList>
            <person name="Jarvis D.E."/>
            <person name="Ho Y.S."/>
            <person name="Lightfoot D.J."/>
            <person name="Schmoeckel S.M."/>
            <person name="Li B."/>
            <person name="Borm T.J.A."/>
            <person name="Ohyanagi H."/>
            <person name="Mineta K."/>
            <person name="Michell C.T."/>
            <person name="Saber N."/>
            <person name="Kharbatia N.M."/>
            <person name="Rupper R.R."/>
            <person name="Sharp A.R."/>
            <person name="Dally N."/>
            <person name="Boughton B.A."/>
            <person name="Woo Y.H."/>
            <person name="Gao G."/>
            <person name="Schijlen E.G.W.M."/>
            <person name="Guo X."/>
            <person name="Momin A.A."/>
            <person name="Negrao S."/>
            <person name="Al-Babili S."/>
            <person name="Gehring C."/>
            <person name="Roessner U."/>
            <person name="Jung C."/>
            <person name="Murphy K."/>
            <person name="Arold S.T."/>
            <person name="Gojobori T."/>
            <person name="van der Linden C.G."/>
            <person name="van Loo E.N."/>
            <person name="Jellen E.N."/>
            <person name="Maughan P.J."/>
            <person name="Tester M."/>
        </authorList>
    </citation>
    <scope>NUCLEOTIDE SEQUENCE [LARGE SCALE GENOMIC DNA]</scope>
    <source>
        <strain evidence="3">cv. PI 614886</strain>
    </source>
</reference>
<keyword evidence="4" id="KW-1185">Reference proteome</keyword>
<dbReference type="GO" id="GO:0006508">
    <property type="term" value="P:proteolysis"/>
    <property type="evidence" value="ECO:0007669"/>
    <property type="project" value="InterPro"/>
</dbReference>
<comment type="similarity">
    <text evidence="1">Belongs to the peptidase S10 family.</text>
</comment>